<comment type="caution">
    <text evidence="1">The sequence shown here is derived from an EMBL/GenBank/DDBJ whole genome shotgun (WGS) entry which is preliminary data.</text>
</comment>
<dbReference type="EMBL" id="BNAY01000010">
    <property type="protein sequence ID" value="GHH32782.1"/>
    <property type="molecule type" value="Genomic_DNA"/>
</dbReference>
<accession>A0ABQ3MDF2</accession>
<proteinExistence type="predicted"/>
<dbReference type="RefSeq" id="WP_191258726.1">
    <property type="nucleotide sequence ID" value="NZ_BNAY01000010.1"/>
</dbReference>
<dbReference type="Proteomes" id="UP000635387">
    <property type="component" value="Unassembled WGS sequence"/>
</dbReference>
<name>A0ABQ3MDF2_9PSEU</name>
<sequence length="235" mass="26722">MKMQRDLSDWDIIPLLDEHAKSYDFPVLNNEDIDLAGVRLTAFRGEDEWLVVFEEIEVFRRQRFANGVFAYGNKIAKSGSQGSDDLILGEPLGSPPLWDDTGNFLLDPEDFRIRACHSGNEYHFTPSPREYERAGIVPDNHEHDAAKILRFLVNEIPAELYATDDRLLRTCGKTEPLARFTQLTGWRHPDVIDDELPSDSPCLQSLAAALIADDPAIYECAPEQWNTHWSAWPPV</sequence>
<evidence type="ECO:0000313" key="1">
    <source>
        <dbReference type="EMBL" id="GHH32782.1"/>
    </source>
</evidence>
<reference evidence="2" key="1">
    <citation type="journal article" date="2019" name="Int. J. Syst. Evol. Microbiol.">
        <title>The Global Catalogue of Microorganisms (GCM) 10K type strain sequencing project: providing services to taxonomists for standard genome sequencing and annotation.</title>
        <authorList>
            <consortium name="The Broad Institute Genomics Platform"/>
            <consortium name="The Broad Institute Genome Sequencing Center for Infectious Disease"/>
            <person name="Wu L."/>
            <person name="Ma J."/>
        </authorList>
    </citation>
    <scope>NUCLEOTIDE SEQUENCE [LARGE SCALE GENOMIC DNA]</scope>
    <source>
        <strain evidence="2">CGMCC 4.7683</strain>
    </source>
</reference>
<organism evidence="1 2">
    <name type="scientific">Amycolatopsis oliviviridis</name>
    <dbReference type="NCBI Taxonomy" id="1471590"/>
    <lineage>
        <taxon>Bacteria</taxon>
        <taxon>Bacillati</taxon>
        <taxon>Actinomycetota</taxon>
        <taxon>Actinomycetes</taxon>
        <taxon>Pseudonocardiales</taxon>
        <taxon>Pseudonocardiaceae</taxon>
        <taxon>Amycolatopsis</taxon>
    </lineage>
</organism>
<gene>
    <name evidence="1" type="ORF">GCM10017790_70420</name>
</gene>
<keyword evidence="2" id="KW-1185">Reference proteome</keyword>
<dbReference type="Pfam" id="PF22535">
    <property type="entry name" value="DUF7003"/>
    <property type="match status" value="1"/>
</dbReference>
<evidence type="ECO:0000313" key="2">
    <source>
        <dbReference type="Proteomes" id="UP000635387"/>
    </source>
</evidence>
<dbReference type="InterPro" id="IPR054272">
    <property type="entry name" value="DUF7003"/>
</dbReference>
<protein>
    <submittedName>
        <fullName evidence="1">Uncharacterized protein</fullName>
    </submittedName>
</protein>